<dbReference type="EMBL" id="BGZI01000015">
    <property type="protein sequence ID" value="GBO88672.1"/>
    <property type="molecule type" value="Genomic_DNA"/>
</dbReference>
<reference evidence="1 2" key="1">
    <citation type="journal article" date="2019" name="J. Gen. Appl. Microbiol.">
        <title>Aerobic degradation of cis-dichloroethene by the marine bacterium Marinobacter salsuginis strain 5N-3.</title>
        <authorList>
            <person name="Inoue Y."/>
            <person name="Fukunaga Y."/>
            <person name="Katsumata H."/>
            <person name="Ohji S."/>
            <person name="Hosoyama A."/>
            <person name="Mori K."/>
            <person name="Ando K."/>
        </authorList>
    </citation>
    <scope>NUCLEOTIDE SEQUENCE [LARGE SCALE GENOMIC DNA]</scope>
    <source>
        <strain evidence="1 2">NBRC 109114</strain>
    </source>
</reference>
<name>A0A5M3Q0R4_9GAMM</name>
<dbReference type="AlphaFoldDB" id="A0A5M3Q0R4"/>
<protein>
    <submittedName>
        <fullName evidence="1">Uncharacterized protein</fullName>
    </submittedName>
</protein>
<evidence type="ECO:0000313" key="1">
    <source>
        <dbReference type="EMBL" id="GBO88672.1"/>
    </source>
</evidence>
<evidence type="ECO:0000313" key="2">
    <source>
        <dbReference type="Proteomes" id="UP000387223"/>
    </source>
</evidence>
<gene>
    <name evidence="1" type="ORF">MSSD14B_23400</name>
</gene>
<organism evidence="1 2">
    <name type="scientific">Marinobacter salsuginis</name>
    <dbReference type="NCBI Taxonomy" id="418719"/>
    <lineage>
        <taxon>Bacteria</taxon>
        <taxon>Pseudomonadati</taxon>
        <taxon>Pseudomonadota</taxon>
        <taxon>Gammaproteobacteria</taxon>
        <taxon>Pseudomonadales</taxon>
        <taxon>Marinobacteraceae</taxon>
        <taxon>Marinobacter</taxon>
    </lineage>
</organism>
<comment type="caution">
    <text evidence="1">The sequence shown here is derived from an EMBL/GenBank/DDBJ whole genome shotgun (WGS) entry which is preliminary data.</text>
</comment>
<proteinExistence type="predicted"/>
<sequence>MELEGLTSYELQLDGDNTLDFVDAVVGEQGGLSSLMLASDRIAVTQYGARLWDCGYAKSNTSGDGLQLKPVEEFSDAEAASSYRAIESIDARSEVGLALLIAREAVKQLCEPVNENVARLKGVPGYFFGADFENDQREEVAFEAPSEIIAFGFRQMMVANRELVLSLGQDLSLDAQPERTPTGP</sequence>
<dbReference type="Proteomes" id="UP000387223">
    <property type="component" value="Unassembled WGS sequence"/>
</dbReference>
<accession>A0A5M3Q0R4</accession>